<dbReference type="AlphaFoldDB" id="A0A1X0RBF9"/>
<dbReference type="VEuPathDB" id="FungiDB:BCV72DRAFT_302792"/>
<name>A0A1X0RBF9_RHIZD</name>
<accession>A0A1X0RBF9</accession>
<sequence length="161" mass="18491">MTRKMIMTGLSISSSPKITMVTTMALTIMMAMSHQMNLYGLSRQRFETRIKHEALKFFEKCNASDPIANDQQYWMKCGLSSILDLANVQLTKEFLKCDDNDDWEPIQDLLTTKYHVTEPHLSELFGQTWDIVEATLTCTNDINKAKTYVNKAKSHCRETGK</sequence>
<dbReference type="EMBL" id="KV921876">
    <property type="protein sequence ID" value="ORE09373.1"/>
    <property type="molecule type" value="Genomic_DNA"/>
</dbReference>
<proteinExistence type="predicted"/>
<dbReference type="Proteomes" id="UP000242414">
    <property type="component" value="Unassembled WGS sequence"/>
</dbReference>
<dbReference type="OrthoDB" id="2255497at2759"/>
<organism evidence="1">
    <name type="scientific">Rhizopus microsporus var. microsporus</name>
    <dbReference type="NCBI Taxonomy" id="86635"/>
    <lineage>
        <taxon>Eukaryota</taxon>
        <taxon>Fungi</taxon>
        <taxon>Fungi incertae sedis</taxon>
        <taxon>Mucoromycota</taxon>
        <taxon>Mucoromycotina</taxon>
        <taxon>Mucoromycetes</taxon>
        <taxon>Mucorales</taxon>
        <taxon>Mucorineae</taxon>
        <taxon>Rhizopodaceae</taxon>
        <taxon>Rhizopus</taxon>
    </lineage>
</organism>
<reference evidence="1" key="1">
    <citation type="journal article" date="2016" name="Proc. Natl. Acad. Sci. U.S.A.">
        <title>Lipid metabolic changes in an early divergent fungus govern the establishment of a mutualistic symbiosis with endobacteria.</title>
        <authorList>
            <person name="Lastovetsky O.A."/>
            <person name="Gaspar M.L."/>
            <person name="Mondo S.J."/>
            <person name="LaButti K.M."/>
            <person name="Sandor L."/>
            <person name="Grigoriev I.V."/>
            <person name="Henry S.A."/>
            <person name="Pawlowska T.E."/>
        </authorList>
    </citation>
    <scope>NUCLEOTIDE SEQUENCE [LARGE SCALE GENOMIC DNA]</scope>
    <source>
        <strain evidence="1">ATCC 52814</strain>
    </source>
</reference>
<evidence type="ECO:0000313" key="1">
    <source>
        <dbReference type="EMBL" id="ORE09373.1"/>
    </source>
</evidence>
<gene>
    <name evidence="1" type="ORF">BCV72DRAFT_302792</name>
</gene>
<protein>
    <submittedName>
        <fullName evidence="1">Uncharacterized protein</fullName>
    </submittedName>
</protein>